<protein>
    <submittedName>
        <fullName evidence="2">Uncharacterized protein</fullName>
    </submittedName>
</protein>
<dbReference type="Proteomes" id="UP000075517">
    <property type="component" value="Unassembled WGS sequence"/>
</dbReference>
<keyword evidence="1" id="KW-0812">Transmembrane</keyword>
<evidence type="ECO:0000313" key="2">
    <source>
        <dbReference type="EMBL" id="KYD28087.1"/>
    </source>
</evidence>
<comment type="caution">
    <text evidence="2">The sequence shown here is derived from an EMBL/GenBank/DDBJ whole genome shotgun (WGS) entry which is preliminary data.</text>
</comment>
<dbReference type="EMBL" id="LQYY01000004">
    <property type="protein sequence ID" value="KYD35342.1"/>
    <property type="molecule type" value="Genomic_DNA"/>
</dbReference>
<evidence type="ECO:0000313" key="5">
    <source>
        <dbReference type="Proteomes" id="UP000075517"/>
    </source>
</evidence>
<accession>A0A150MUD0</accession>
<dbReference type="Proteomes" id="UP000075424">
    <property type="component" value="Unassembled WGS sequence"/>
</dbReference>
<name>A0A150MUD0_GEOSE</name>
<dbReference type="AlphaFoldDB" id="A0A150MUD0"/>
<keyword evidence="1" id="KW-0472">Membrane</keyword>
<proteinExistence type="predicted"/>
<gene>
    <name evidence="2" type="ORF">B4109_1219</name>
    <name evidence="3" type="ORF">B4114_1218</name>
</gene>
<reference evidence="4 5" key="1">
    <citation type="submission" date="2016-01" db="EMBL/GenBank/DDBJ databases">
        <title>Draft Genome Sequences of Seven Thermophilic Sporeformers Isolated from Foods.</title>
        <authorList>
            <person name="Berendsen E.M."/>
            <person name="Wells-Bennik M.H."/>
            <person name="Krawcyk A.O."/>
            <person name="De Jong A."/>
            <person name="Holsappel S."/>
            <person name="Eijlander R.T."/>
            <person name="Kuipers O.P."/>
        </authorList>
    </citation>
    <scope>NUCLEOTIDE SEQUENCE [LARGE SCALE GENOMIC DNA]</scope>
    <source>
        <strain evidence="2 4">B4109</strain>
        <strain evidence="3 5">B4114</strain>
    </source>
</reference>
<organism evidence="2 4">
    <name type="scientific">Geobacillus stearothermophilus</name>
    <name type="common">Bacillus stearothermophilus</name>
    <dbReference type="NCBI Taxonomy" id="1422"/>
    <lineage>
        <taxon>Bacteria</taxon>
        <taxon>Bacillati</taxon>
        <taxon>Bacillota</taxon>
        <taxon>Bacilli</taxon>
        <taxon>Bacillales</taxon>
        <taxon>Anoxybacillaceae</taxon>
        <taxon>Geobacillus</taxon>
    </lineage>
</organism>
<dbReference type="EMBL" id="LQYV01000032">
    <property type="protein sequence ID" value="KYD28087.1"/>
    <property type="molecule type" value="Genomic_DNA"/>
</dbReference>
<sequence>MLTAFVFTRQGAPFLADVNMKAGSTIFYLIGTLSIFFIVFL</sequence>
<feature type="transmembrane region" description="Helical" evidence="1">
    <location>
        <begin position="20"/>
        <end position="40"/>
    </location>
</feature>
<evidence type="ECO:0000313" key="3">
    <source>
        <dbReference type="EMBL" id="KYD35342.1"/>
    </source>
</evidence>
<evidence type="ECO:0000256" key="1">
    <source>
        <dbReference type="SAM" id="Phobius"/>
    </source>
</evidence>
<keyword evidence="1" id="KW-1133">Transmembrane helix</keyword>
<dbReference type="PATRIC" id="fig|1422.17.peg.2462"/>
<evidence type="ECO:0000313" key="4">
    <source>
        <dbReference type="Proteomes" id="UP000075424"/>
    </source>
</evidence>